<dbReference type="Gene3D" id="1.20.1070.10">
    <property type="entry name" value="Rhodopsin 7-helix transmembrane proteins"/>
    <property type="match status" value="1"/>
</dbReference>
<feature type="transmembrane region" description="Helical" evidence="5">
    <location>
        <begin position="231"/>
        <end position="250"/>
    </location>
</feature>
<dbReference type="PRINTS" id="PR00237">
    <property type="entry name" value="GPCRRHODOPSN"/>
</dbReference>
<feature type="transmembrane region" description="Helical" evidence="5">
    <location>
        <begin position="28"/>
        <end position="48"/>
    </location>
</feature>
<feature type="transmembrane region" description="Helical" evidence="5">
    <location>
        <begin position="262"/>
        <end position="287"/>
    </location>
</feature>
<evidence type="ECO:0000256" key="4">
    <source>
        <dbReference type="ARBA" id="ARBA00023136"/>
    </source>
</evidence>
<evidence type="ECO:0000256" key="2">
    <source>
        <dbReference type="ARBA" id="ARBA00022692"/>
    </source>
</evidence>
<dbReference type="RefSeq" id="XP_051270719.1">
    <property type="nucleotide sequence ID" value="XM_051414759.1"/>
</dbReference>
<dbReference type="RefSeq" id="XP_051270720.1">
    <property type="nucleotide sequence ID" value="XM_051414760.1"/>
</dbReference>
<dbReference type="RefSeq" id="XP_051270718.1">
    <property type="nucleotide sequence ID" value="XM_051414758.1"/>
</dbReference>
<accession>A0A8C4DPU1</accession>
<dbReference type="AlphaFoldDB" id="A0A8C4DPU1"/>
<feature type="domain" description="G-protein coupled receptors family 1 profile" evidence="6">
    <location>
        <begin position="40"/>
        <end position="285"/>
    </location>
</feature>
<comment type="subcellular location">
    <subcellularLocation>
        <location evidence="1">Membrane</location>
    </subcellularLocation>
</comment>
<sequence length="325" mass="37125">MNFSSVNGTSAVTGIQRDTFTTAVTKNVIVTALCISINYINGTLVHTFRKHQIFSSNPRYILFIHLVINDMTQLLLSTLLHIISYALHTINASFCLILLTITILTTLNTPLNLAGMAVECYIAICIPLRHAQICTMKKTYILIGLIWVASACSILPDVFILLATEPLQFFHSKLFCSRDFVFRSSYSLKKRDASHIVCLVLVWATLFYTYFRILFTAKEASAQLKKARNTILLHGFQLLLCMLTYVRPMFEQGLLYLLPTEHLAVRFACYVIVQILPRFVSPIVYGLRDQTFRRYMRRYLLCKASTSIHPENDTVSHIKPTMKLH</sequence>
<dbReference type="GO" id="GO:0005549">
    <property type="term" value="F:odorant binding"/>
    <property type="evidence" value="ECO:0007669"/>
    <property type="project" value="TreeGrafter"/>
</dbReference>
<dbReference type="InterPro" id="IPR000276">
    <property type="entry name" value="GPCR_Rhodpsn"/>
</dbReference>
<evidence type="ECO:0000313" key="7">
    <source>
        <dbReference type="Ensembl" id="ENSDLAP00005007374.2"/>
    </source>
</evidence>
<dbReference type="GeneTree" id="ENSGT00940000161337"/>
<feature type="transmembrane region" description="Helical" evidence="5">
    <location>
        <begin position="89"/>
        <end position="107"/>
    </location>
</feature>
<evidence type="ECO:0000256" key="5">
    <source>
        <dbReference type="SAM" id="Phobius"/>
    </source>
</evidence>
<proteinExistence type="predicted"/>
<dbReference type="InterPro" id="IPR017452">
    <property type="entry name" value="GPCR_Rhodpsn_7TM"/>
</dbReference>
<dbReference type="Ensembl" id="ENSDLAT00005008017.2">
    <property type="protein sequence ID" value="ENSDLAP00005007374.2"/>
    <property type="gene ID" value="ENSDLAG00005003829.2"/>
</dbReference>
<feature type="transmembrane region" description="Helical" evidence="5">
    <location>
        <begin position="193"/>
        <end position="211"/>
    </location>
</feature>
<reference evidence="7" key="1">
    <citation type="submission" date="2025-05" db="UniProtKB">
        <authorList>
            <consortium name="Ensembl"/>
        </authorList>
    </citation>
    <scope>IDENTIFICATION</scope>
</reference>
<gene>
    <name evidence="7" type="primary">LOC127371742</name>
</gene>
<dbReference type="GeneID" id="127371742"/>
<name>A0A8C4DPU1_DICLA</name>
<dbReference type="GO" id="GO:0004984">
    <property type="term" value="F:olfactory receptor activity"/>
    <property type="evidence" value="ECO:0007669"/>
    <property type="project" value="TreeGrafter"/>
</dbReference>
<dbReference type="InterPro" id="IPR052921">
    <property type="entry name" value="GPCR1_Superfamily_Member"/>
</dbReference>
<dbReference type="PANTHER" id="PTHR26451:SF998">
    <property type="entry name" value="ODORANT RECEPTOR-RELATED"/>
    <property type="match status" value="1"/>
</dbReference>
<dbReference type="PROSITE" id="PS50262">
    <property type="entry name" value="G_PROTEIN_RECEP_F1_2"/>
    <property type="match status" value="1"/>
</dbReference>
<dbReference type="GO" id="GO:0016020">
    <property type="term" value="C:membrane"/>
    <property type="evidence" value="ECO:0007669"/>
    <property type="project" value="UniProtKB-SubCell"/>
</dbReference>
<dbReference type="PANTHER" id="PTHR26451">
    <property type="entry name" value="G_PROTEIN_RECEP_F1_2 DOMAIN-CONTAINING PROTEIN"/>
    <property type="match status" value="1"/>
</dbReference>
<keyword evidence="3 5" id="KW-1133">Transmembrane helix</keyword>
<dbReference type="Ensembl" id="ENSDLAT00005081685.1">
    <property type="protein sequence ID" value="ENSDLAP00005081142.1"/>
    <property type="gene ID" value="ENSDLAG00005003829.2"/>
</dbReference>
<feature type="transmembrane region" description="Helical" evidence="5">
    <location>
        <begin position="139"/>
        <end position="163"/>
    </location>
</feature>
<keyword evidence="2 5" id="KW-0812">Transmembrane</keyword>
<evidence type="ECO:0000313" key="8">
    <source>
        <dbReference type="Proteomes" id="UP000694389"/>
    </source>
</evidence>
<dbReference type="Proteomes" id="UP000694389">
    <property type="component" value="Unassembled WGS sequence"/>
</dbReference>
<protein>
    <recommendedName>
        <fullName evidence="6">G-protein coupled receptors family 1 profile domain-containing protein</fullName>
    </recommendedName>
</protein>
<dbReference type="Pfam" id="PF00001">
    <property type="entry name" value="7tm_1"/>
    <property type="match status" value="1"/>
</dbReference>
<evidence type="ECO:0000256" key="3">
    <source>
        <dbReference type="ARBA" id="ARBA00022989"/>
    </source>
</evidence>
<keyword evidence="8" id="KW-1185">Reference proteome</keyword>
<organism evidence="7 8">
    <name type="scientific">Dicentrarchus labrax</name>
    <name type="common">European seabass</name>
    <name type="synonym">Morone labrax</name>
    <dbReference type="NCBI Taxonomy" id="13489"/>
    <lineage>
        <taxon>Eukaryota</taxon>
        <taxon>Metazoa</taxon>
        <taxon>Chordata</taxon>
        <taxon>Craniata</taxon>
        <taxon>Vertebrata</taxon>
        <taxon>Euteleostomi</taxon>
        <taxon>Actinopterygii</taxon>
        <taxon>Neopterygii</taxon>
        <taxon>Teleostei</taxon>
        <taxon>Neoteleostei</taxon>
        <taxon>Acanthomorphata</taxon>
        <taxon>Eupercaria</taxon>
        <taxon>Moronidae</taxon>
        <taxon>Dicentrarchus</taxon>
    </lineage>
</organism>
<keyword evidence="4 5" id="KW-0472">Membrane</keyword>
<feature type="transmembrane region" description="Helical" evidence="5">
    <location>
        <begin position="60"/>
        <end position="83"/>
    </location>
</feature>
<evidence type="ECO:0000256" key="1">
    <source>
        <dbReference type="ARBA" id="ARBA00004370"/>
    </source>
</evidence>
<dbReference type="FunFam" id="1.20.1070.10:FF:000096">
    <property type="entry name" value="Odorant receptor 131-2"/>
    <property type="match status" value="1"/>
</dbReference>
<dbReference type="GO" id="GO:0004930">
    <property type="term" value="F:G protein-coupled receptor activity"/>
    <property type="evidence" value="ECO:0007669"/>
    <property type="project" value="InterPro"/>
</dbReference>
<evidence type="ECO:0000259" key="6">
    <source>
        <dbReference type="PROSITE" id="PS50262"/>
    </source>
</evidence>
<dbReference type="CDD" id="cd00637">
    <property type="entry name" value="7tm_classA_rhodopsin-like"/>
    <property type="match status" value="1"/>
</dbReference>
<dbReference type="SUPFAM" id="SSF81321">
    <property type="entry name" value="Family A G protein-coupled receptor-like"/>
    <property type="match status" value="1"/>
</dbReference>